<keyword evidence="5 10" id="KW-1133">Transmembrane helix</keyword>
<keyword evidence="8" id="KW-0407">Ion channel</keyword>
<dbReference type="SUPFAM" id="SSF47473">
    <property type="entry name" value="EF-hand"/>
    <property type="match status" value="1"/>
</dbReference>
<feature type="transmembrane region" description="Helical" evidence="10">
    <location>
        <begin position="323"/>
        <end position="339"/>
    </location>
</feature>
<dbReference type="GO" id="GO:0015271">
    <property type="term" value="F:outward rectifier potassium channel activity"/>
    <property type="evidence" value="ECO:0007669"/>
    <property type="project" value="TreeGrafter"/>
</dbReference>
<gene>
    <name evidence="12" type="ORF">KFE25_008005</name>
</gene>
<dbReference type="InterPro" id="IPR003280">
    <property type="entry name" value="2pore_dom_K_chnl"/>
</dbReference>
<dbReference type="PANTHER" id="PTHR11003:SF345">
    <property type="entry name" value="TWIK FAMILY OF POTASSIUM CHANNELS PROTEIN 18"/>
    <property type="match status" value="1"/>
</dbReference>
<dbReference type="SUPFAM" id="SSF81324">
    <property type="entry name" value="Voltage-gated potassium channels"/>
    <property type="match status" value="2"/>
</dbReference>
<feature type="region of interest" description="Disordered" evidence="9">
    <location>
        <begin position="392"/>
        <end position="466"/>
    </location>
</feature>
<feature type="transmembrane region" description="Helical" evidence="10">
    <location>
        <begin position="134"/>
        <end position="155"/>
    </location>
</feature>
<dbReference type="PROSITE" id="PS50222">
    <property type="entry name" value="EF_HAND_2"/>
    <property type="match status" value="1"/>
</dbReference>
<protein>
    <recommendedName>
        <fullName evidence="11">EF-hand domain-containing protein</fullName>
    </recommendedName>
</protein>
<dbReference type="GO" id="GO:0030322">
    <property type="term" value="P:stabilization of membrane potential"/>
    <property type="evidence" value="ECO:0007669"/>
    <property type="project" value="TreeGrafter"/>
</dbReference>
<dbReference type="InterPro" id="IPR018247">
    <property type="entry name" value="EF_Hand_1_Ca_BS"/>
</dbReference>
<evidence type="ECO:0000256" key="1">
    <source>
        <dbReference type="ARBA" id="ARBA00004141"/>
    </source>
</evidence>
<feature type="transmembrane region" description="Helical" evidence="10">
    <location>
        <begin position="65"/>
        <end position="84"/>
    </location>
</feature>
<feature type="compositionally biased region" description="Low complexity" evidence="9">
    <location>
        <begin position="400"/>
        <end position="434"/>
    </location>
</feature>
<dbReference type="GO" id="GO:0005886">
    <property type="term" value="C:plasma membrane"/>
    <property type="evidence" value="ECO:0007669"/>
    <property type="project" value="TreeGrafter"/>
</dbReference>
<proteinExistence type="predicted"/>
<dbReference type="InterPro" id="IPR011992">
    <property type="entry name" value="EF-hand-dom_pair"/>
</dbReference>
<accession>A0A8J6CCZ6</accession>
<feature type="transmembrane region" description="Helical" evidence="10">
    <location>
        <begin position="351"/>
        <end position="375"/>
    </location>
</feature>
<dbReference type="GO" id="GO:0022841">
    <property type="term" value="F:potassium ion leak channel activity"/>
    <property type="evidence" value="ECO:0007669"/>
    <property type="project" value="TreeGrafter"/>
</dbReference>
<keyword evidence="13" id="KW-1185">Reference proteome</keyword>
<evidence type="ECO:0000256" key="5">
    <source>
        <dbReference type="ARBA" id="ARBA00022989"/>
    </source>
</evidence>
<keyword evidence="6" id="KW-0406">Ion transport</keyword>
<dbReference type="Gene3D" id="1.10.238.10">
    <property type="entry name" value="EF-hand"/>
    <property type="match status" value="1"/>
</dbReference>
<dbReference type="InterPro" id="IPR002048">
    <property type="entry name" value="EF_hand_dom"/>
</dbReference>
<dbReference type="PANTHER" id="PTHR11003">
    <property type="entry name" value="POTASSIUM CHANNEL, SUBFAMILY K"/>
    <property type="match status" value="1"/>
</dbReference>
<evidence type="ECO:0000256" key="9">
    <source>
        <dbReference type="SAM" id="MobiDB-lite"/>
    </source>
</evidence>
<dbReference type="PRINTS" id="PR01333">
    <property type="entry name" value="2POREKCHANEL"/>
</dbReference>
<keyword evidence="4" id="KW-0106">Calcium</keyword>
<keyword evidence="2" id="KW-0813">Transport</keyword>
<evidence type="ECO:0000313" key="13">
    <source>
        <dbReference type="Proteomes" id="UP000751190"/>
    </source>
</evidence>
<dbReference type="EMBL" id="JAGTXO010000007">
    <property type="protein sequence ID" value="KAG8466626.1"/>
    <property type="molecule type" value="Genomic_DNA"/>
</dbReference>
<reference evidence="12" key="1">
    <citation type="submission" date="2021-05" db="EMBL/GenBank/DDBJ databases">
        <title>The genome of the haptophyte Pavlova lutheri (Diacronema luteri, Pavlovales) - a model for lipid biosynthesis in eukaryotic algae.</title>
        <authorList>
            <person name="Hulatt C.J."/>
            <person name="Posewitz M.C."/>
        </authorList>
    </citation>
    <scope>NUCLEOTIDE SEQUENCE</scope>
    <source>
        <strain evidence="12">NIVA-4/92</strain>
    </source>
</reference>
<dbReference type="AlphaFoldDB" id="A0A8J6CCZ6"/>
<sequence>MSPLGMPRAFAASDALLLTRTRAEITAHITHDVLHSLGYLLIVYLMIAALVFAQRGRPELRALHGWLCAFAAYLYAGAAVFPYLEQYAEIDERRATTQLLRSVRANLTDDAFAQIADALGGPDWESTTFSSLNWTFNGAAFFSFTLMTTIGYGSFTPKTAAGRIFTMVYAPAGIAIAAITYIRLAERALSAIESLAFMAMRVDRLKIAFDNFDADGSGLLDREEVASMIESLGGNVQLAEFEELIASAISLSGGGSAEPGEAELITYKGFDAALAQRPALKKKVLTRSLEVYRWSFAFGLFALLLASGSALNMLSEGWSALDSLYFMVVTFTTIGLGDVTPSTSQFASWGFWFYLVGLGVTALVVSAMVDIVPVLGQACANVCCSIFGRAASADKPPTPSASASRRVSNARRGTMASRSARASRAARDASGSAGTPTAVDARVADASGQAPRPGAGASPSESSLYERFLHPPGSRVVASSARGPPAYDVAAVRSDGSAADIVNSHELVVPRGDAGHAARQML</sequence>
<name>A0A8J6CCZ6_DIALT</name>
<feature type="transmembrane region" description="Helical" evidence="10">
    <location>
        <begin position="291"/>
        <end position="311"/>
    </location>
</feature>
<dbReference type="Proteomes" id="UP000751190">
    <property type="component" value="Unassembled WGS sequence"/>
</dbReference>
<comment type="subcellular location">
    <subcellularLocation>
        <location evidence="1">Membrane</location>
        <topology evidence="1">Multi-pass membrane protein</topology>
    </subcellularLocation>
</comment>
<evidence type="ECO:0000259" key="11">
    <source>
        <dbReference type="PROSITE" id="PS50222"/>
    </source>
</evidence>
<dbReference type="InterPro" id="IPR013099">
    <property type="entry name" value="K_chnl_dom"/>
</dbReference>
<dbReference type="GO" id="GO:0005737">
    <property type="term" value="C:cytoplasm"/>
    <property type="evidence" value="ECO:0007669"/>
    <property type="project" value="UniProtKB-ARBA"/>
</dbReference>
<comment type="caution">
    <text evidence="12">The sequence shown here is derived from an EMBL/GenBank/DDBJ whole genome shotgun (WGS) entry which is preliminary data.</text>
</comment>
<dbReference type="Pfam" id="PF07885">
    <property type="entry name" value="Ion_trans_2"/>
    <property type="match status" value="2"/>
</dbReference>
<evidence type="ECO:0000256" key="2">
    <source>
        <dbReference type="ARBA" id="ARBA00022448"/>
    </source>
</evidence>
<evidence type="ECO:0000256" key="8">
    <source>
        <dbReference type="ARBA" id="ARBA00023303"/>
    </source>
</evidence>
<feature type="domain" description="EF-hand" evidence="11">
    <location>
        <begin position="200"/>
        <end position="235"/>
    </location>
</feature>
<dbReference type="CDD" id="cd00051">
    <property type="entry name" value="EFh"/>
    <property type="match status" value="1"/>
</dbReference>
<evidence type="ECO:0000256" key="10">
    <source>
        <dbReference type="SAM" id="Phobius"/>
    </source>
</evidence>
<dbReference type="GO" id="GO:0005509">
    <property type="term" value="F:calcium ion binding"/>
    <property type="evidence" value="ECO:0007669"/>
    <property type="project" value="InterPro"/>
</dbReference>
<keyword evidence="3 10" id="KW-0812">Transmembrane</keyword>
<evidence type="ECO:0000256" key="4">
    <source>
        <dbReference type="ARBA" id="ARBA00022837"/>
    </source>
</evidence>
<dbReference type="OrthoDB" id="297496at2759"/>
<evidence type="ECO:0000256" key="3">
    <source>
        <dbReference type="ARBA" id="ARBA00022692"/>
    </source>
</evidence>
<organism evidence="12 13">
    <name type="scientific">Diacronema lutheri</name>
    <name type="common">Unicellular marine alga</name>
    <name type="synonym">Monochrysis lutheri</name>
    <dbReference type="NCBI Taxonomy" id="2081491"/>
    <lineage>
        <taxon>Eukaryota</taxon>
        <taxon>Haptista</taxon>
        <taxon>Haptophyta</taxon>
        <taxon>Pavlovophyceae</taxon>
        <taxon>Pavlovales</taxon>
        <taxon>Pavlovaceae</taxon>
        <taxon>Diacronema</taxon>
    </lineage>
</organism>
<keyword evidence="7 10" id="KW-0472">Membrane</keyword>
<feature type="transmembrane region" description="Helical" evidence="10">
    <location>
        <begin position="33"/>
        <end position="53"/>
    </location>
</feature>
<evidence type="ECO:0000313" key="12">
    <source>
        <dbReference type="EMBL" id="KAG8466626.1"/>
    </source>
</evidence>
<dbReference type="Gene3D" id="1.10.287.70">
    <property type="match status" value="1"/>
</dbReference>
<evidence type="ECO:0000256" key="6">
    <source>
        <dbReference type="ARBA" id="ARBA00023065"/>
    </source>
</evidence>
<evidence type="ECO:0000256" key="7">
    <source>
        <dbReference type="ARBA" id="ARBA00023136"/>
    </source>
</evidence>
<dbReference type="PROSITE" id="PS00018">
    <property type="entry name" value="EF_HAND_1"/>
    <property type="match status" value="1"/>
</dbReference>